<evidence type="ECO:0000313" key="10">
    <source>
        <dbReference type="Proteomes" id="UP001162734"/>
    </source>
</evidence>
<keyword evidence="10" id="KW-1185">Reference proteome</keyword>
<evidence type="ECO:0000256" key="3">
    <source>
        <dbReference type="ARBA" id="ARBA00017941"/>
    </source>
</evidence>
<evidence type="ECO:0000256" key="6">
    <source>
        <dbReference type="RuleBase" id="RU362062"/>
    </source>
</evidence>
<keyword evidence="9" id="KW-0969">Cilium</keyword>
<evidence type="ECO:0000313" key="9">
    <source>
        <dbReference type="EMBL" id="BDG07966.1"/>
    </source>
</evidence>
<reference evidence="10" key="1">
    <citation type="journal article" date="2022" name="Int. J. Syst. Evol. Microbiol.">
        <title>Anaeromyxobacter oryzae sp. nov., Anaeromyxobacter diazotrophicus sp. nov. and Anaeromyxobacter paludicola sp. nov., isolated from paddy soils.</title>
        <authorList>
            <person name="Itoh H."/>
            <person name="Xu Z."/>
            <person name="Mise K."/>
            <person name="Masuda Y."/>
            <person name="Ushijima N."/>
            <person name="Hayakawa C."/>
            <person name="Shiratori Y."/>
            <person name="Senoo K."/>
        </authorList>
    </citation>
    <scope>NUCLEOTIDE SEQUENCE [LARGE SCALE GENOMIC DNA]</scope>
    <source>
        <strain evidence="10">Red630</strain>
    </source>
</reference>
<name>A0ABM7X806_9BACT</name>
<dbReference type="PANTHER" id="PTHR30435:SF2">
    <property type="entry name" value="FLAGELLAR BASAL-BODY ROD PROTEIN FLGC"/>
    <property type="match status" value="1"/>
</dbReference>
<gene>
    <name evidence="9" type="primary">flgC</name>
    <name evidence="9" type="ORF">AMPC_10790</name>
</gene>
<comment type="subunit">
    <text evidence="5 6">The basal body constitutes a major portion of the flagellar organelle and consists of four rings (L,P,S, and M) mounted on a central rod. The rod consists of about 26 subunits of FlgG in the distal portion, and FlgB, FlgC and FlgF are thought to build up the proximal portion of the rod with about 6 subunits each.</text>
</comment>
<dbReference type="InterPro" id="IPR019776">
    <property type="entry name" value="Flagellar_basal_body_rod_CS"/>
</dbReference>
<protein>
    <recommendedName>
        <fullName evidence="3 6">Flagellar basal-body rod protein FlgC</fullName>
    </recommendedName>
</protein>
<dbReference type="Pfam" id="PF06429">
    <property type="entry name" value="Flg_bbr_C"/>
    <property type="match status" value="1"/>
</dbReference>
<evidence type="ECO:0000256" key="2">
    <source>
        <dbReference type="ARBA" id="ARBA00009677"/>
    </source>
</evidence>
<keyword evidence="9" id="KW-0282">Flagellum</keyword>
<dbReference type="NCBIfam" id="TIGR01395">
    <property type="entry name" value="FlgC"/>
    <property type="match status" value="1"/>
</dbReference>
<comment type="similarity">
    <text evidence="2">Belongs to the flagella basal body rod proteins family.</text>
</comment>
<feature type="domain" description="Flagellar basal body rod protein N-terminal" evidence="7">
    <location>
        <begin position="8"/>
        <end position="34"/>
    </location>
</feature>
<evidence type="ECO:0000259" key="8">
    <source>
        <dbReference type="Pfam" id="PF06429"/>
    </source>
</evidence>
<dbReference type="InterPro" id="IPR006299">
    <property type="entry name" value="FlgC"/>
</dbReference>
<evidence type="ECO:0000256" key="1">
    <source>
        <dbReference type="ARBA" id="ARBA00004117"/>
    </source>
</evidence>
<dbReference type="EMBL" id="AP025592">
    <property type="protein sequence ID" value="BDG07966.1"/>
    <property type="molecule type" value="Genomic_DNA"/>
</dbReference>
<dbReference type="RefSeq" id="WP_248345019.1">
    <property type="nucleotide sequence ID" value="NZ_AP025592.1"/>
</dbReference>
<evidence type="ECO:0000256" key="5">
    <source>
        <dbReference type="ARBA" id="ARBA00025933"/>
    </source>
</evidence>
<dbReference type="InterPro" id="IPR001444">
    <property type="entry name" value="Flag_bb_rod_N"/>
</dbReference>
<dbReference type="Proteomes" id="UP001162734">
    <property type="component" value="Chromosome"/>
</dbReference>
<feature type="domain" description="Flagellar basal-body/hook protein C-terminal" evidence="8">
    <location>
        <begin position="98"/>
        <end position="141"/>
    </location>
</feature>
<accession>A0ABM7X806</accession>
<evidence type="ECO:0000259" key="7">
    <source>
        <dbReference type="Pfam" id="PF00460"/>
    </source>
</evidence>
<keyword evidence="9" id="KW-0966">Cell projection</keyword>
<keyword evidence="4 6" id="KW-0975">Bacterial flagellum</keyword>
<dbReference type="InterPro" id="IPR010930">
    <property type="entry name" value="Flg_bb/hook_C_dom"/>
</dbReference>
<evidence type="ECO:0000256" key="4">
    <source>
        <dbReference type="ARBA" id="ARBA00023143"/>
    </source>
</evidence>
<proteinExistence type="inferred from homology"/>
<dbReference type="PANTHER" id="PTHR30435">
    <property type="entry name" value="FLAGELLAR PROTEIN"/>
    <property type="match status" value="1"/>
</dbReference>
<organism evidence="9 10">
    <name type="scientific">Anaeromyxobacter paludicola</name>
    <dbReference type="NCBI Taxonomy" id="2918171"/>
    <lineage>
        <taxon>Bacteria</taxon>
        <taxon>Pseudomonadati</taxon>
        <taxon>Myxococcota</taxon>
        <taxon>Myxococcia</taxon>
        <taxon>Myxococcales</taxon>
        <taxon>Cystobacterineae</taxon>
        <taxon>Anaeromyxobacteraceae</taxon>
        <taxon>Anaeromyxobacter</taxon>
    </lineage>
</organism>
<comment type="subcellular location">
    <subcellularLocation>
        <location evidence="1 6">Bacterial flagellum basal body</location>
    </subcellularLocation>
</comment>
<dbReference type="PROSITE" id="PS00588">
    <property type="entry name" value="FLAGELLA_BB_ROD"/>
    <property type="match status" value="1"/>
</dbReference>
<dbReference type="Pfam" id="PF00460">
    <property type="entry name" value="Flg_bb_rod"/>
    <property type="match status" value="1"/>
</dbReference>
<sequence length="144" mass="15125">MDFLSALKISGSGLAAERTRVNLAASNLANAETTRGPDGKPYRRLDPVMESVPFEAALGQADQAAGAAPAGVRVARVAADPTPGKRVYSPSHPDADPQGFVTLPNVNPIHEVVNLMSASRTYDANATAIDTLKTMAQRALDITR</sequence>